<dbReference type="AlphaFoldDB" id="A0A7X8SQE1"/>
<dbReference type="GO" id="GO:0019867">
    <property type="term" value="C:outer membrane"/>
    <property type="evidence" value="ECO:0007669"/>
    <property type="project" value="InterPro"/>
</dbReference>
<dbReference type="RefSeq" id="WP_168885113.1">
    <property type="nucleotide sequence ID" value="NZ_JABAIL010000012.1"/>
</dbReference>
<reference evidence="4 5" key="1">
    <citation type="submission" date="2020-04" db="EMBL/GenBank/DDBJ databases">
        <title>Flammeovirga sp. SR4, a novel species isolated from seawater.</title>
        <authorList>
            <person name="Wang X."/>
        </authorList>
    </citation>
    <scope>NUCLEOTIDE SEQUENCE [LARGE SCALE GENOMIC DNA]</scope>
    <source>
        <strain evidence="4 5">SR4</strain>
    </source>
</reference>
<evidence type="ECO:0000313" key="5">
    <source>
        <dbReference type="Proteomes" id="UP000585050"/>
    </source>
</evidence>
<dbReference type="EMBL" id="JABAIL010000012">
    <property type="protein sequence ID" value="NLR94401.1"/>
    <property type="molecule type" value="Genomic_DNA"/>
</dbReference>
<gene>
    <name evidence="4" type="ORF">HGP29_24570</name>
</gene>
<name>A0A7X8SQE1_9BACT</name>
<comment type="caution">
    <text evidence="4">The sequence shown here is derived from an EMBL/GenBank/DDBJ whole genome shotgun (WGS) entry which is preliminary data.</text>
</comment>
<organism evidence="4 5">
    <name type="scientific">Flammeovirga agarivorans</name>
    <dbReference type="NCBI Taxonomy" id="2726742"/>
    <lineage>
        <taxon>Bacteria</taxon>
        <taxon>Pseudomonadati</taxon>
        <taxon>Bacteroidota</taxon>
        <taxon>Cytophagia</taxon>
        <taxon>Cytophagales</taxon>
        <taxon>Flammeovirgaceae</taxon>
        <taxon>Flammeovirga</taxon>
    </lineage>
</organism>
<dbReference type="InterPro" id="IPR000184">
    <property type="entry name" value="Bac_surfAg_D15"/>
</dbReference>
<evidence type="ECO:0000259" key="3">
    <source>
        <dbReference type="Pfam" id="PF01103"/>
    </source>
</evidence>
<evidence type="ECO:0000256" key="1">
    <source>
        <dbReference type="ARBA" id="ARBA00004370"/>
    </source>
</evidence>
<keyword evidence="5" id="KW-1185">Reference proteome</keyword>
<keyword evidence="2" id="KW-0472">Membrane</keyword>
<accession>A0A7X8SQE1</accession>
<feature type="domain" description="Bacterial surface antigen (D15)" evidence="3">
    <location>
        <begin position="178"/>
        <end position="289"/>
    </location>
</feature>
<dbReference type="Proteomes" id="UP000585050">
    <property type="component" value="Unassembled WGS sequence"/>
</dbReference>
<protein>
    <submittedName>
        <fullName evidence="4">BamA/TamA family outer membrane protein</fullName>
    </submittedName>
</protein>
<sequence>MKKLTCLFCLVFFVIVKTSGQSKKRDFKYSILGGPAYSPDYGLLVGGTMLCTFRTSKTIQQRSVVPLSFTILEEGHDVIIKPQLYFAQGKIRVFSNWQYLNKFNHFYGIGYEDNISIKRGDHTTRFFQNSVIIRNDILFRINKTPFFLGPSIDYTNRILTHVSKGVREDLSYIEQGGTDKGAVFNNVGIGVRLSYDTRDIPSNAWSGIYFDFSMRVYDKALSSSSDWDYIKLEYRQYKKLPRLGERKVLAWTAYMRTASGNIPFTELSTIGSPFDLRGYYKGQFRDKTSAYVMVEFRSMVNSSSKFLSKFGYAVWSGVGTIGPDIFTPKGVLPNIGLGLRFEVQPRMNFRIDIGHDPIQNQQLIYFNMTEAF</sequence>
<dbReference type="Gene3D" id="2.40.160.50">
    <property type="entry name" value="membrane protein fhac: a member of the omp85/tpsb transporter family"/>
    <property type="match status" value="1"/>
</dbReference>
<comment type="subcellular location">
    <subcellularLocation>
        <location evidence="1">Membrane</location>
    </subcellularLocation>
</comment>
<dbReference type="Pfam" id="PF01103">
    <property type="entry name" value="Omp85"/>
    <property type="match status" value="1"/>
</dbReference>
<evidence type="ECO:0000313" key="4">
    <source>
        <dbReference type="EMBL" id="NLR94401.1"/>
    </source>
</evidence>
<proteinExistence type="predicted"/>
<evidence type="ECO:0000256" key="2">
    <source>
        <dbReference type="ARBA" id="ARBA00023136"/>
    </source>
</evidence>